<dbReference type="Pfam" id="PF00486">
    <property type="entry name" value="Trans_reg_C"/>
    <property type="match status" value="1"/>
</dbReference>
<dbReference type="InterPro" id="IPR039420">
    <property type="entry name" value="WalR-like"/>
</dbReference>
<dbReference type="Pfam" id="PF00072">
    <property type="entry name" value="Response_reg"/>
    <property type="match status" value="1"/>
</dbReference>
<evidence type="ECO:0000256" key="1">
    <source>
        <dbReference type="ARBA" id="ARBA00023125"/>
    </source>
</evidence>
<dbReference type="Gene3D" id="3.40.50.2300">
    <property type="match status" value="1"/>
</dbReference>
<dbReference type="SUPFAM" id="SSF46894">
    <property type="entry name" value="C-terminal effector domain of the bipartite response regulators"/>
    <property type="match status" value="1"/>
</dbReference>
<proteinExistence type="predicted"/>
<dbReference type="InterPro" id="IPR011006">
    <property type="entry name" value="CheY-like_superfamily"/>
</dbReference>
<dbReference type="PROSITE" id="PS50110">
    <property type="entry name" value="RESPONSE_REGULATORY"/>
    <property type="match status" value="1"/>
</dbReference>
<dbReference type="Proteomes" id="UP000185494">
    <property type="component" value="Chromosome 2"/>
</dbReference>
<evidence type="ECO:0000313" key="6">
    <source>
        <dbReference type="EMBL" id="APT59972.1"/>
    </source>
</evidence>
<gene>
    <name evidence="6" type="ORF">RGI145_22025</name>
</gene>
<dbReference type="KEGG" id="rgi:RGI145_22025"/>
<reference evidence="6 7" key="1">
    <citation type="submission" date="2016-05" db="EMBL/GenBank/DDBJ databases">
        <title>Complete Genome and Methylome Analysis of Psychrotrophic Bacterial Isolates from Antarctic Lake Untersee.</title>
        <authorList>
            <person name="Fomenkov A."/>
            <person name="Akimov V.N."/>
            <person name="Vasilyeva L.V."/>
            <person name="Andersen D."/>
            <person name="Vincze T."/>
            <person name="Roberts R.J."/>
        </authorList>
    </citation>
    <scope>NUCLEOTIDE SEQUENCE [LARGE SCALE GENOMIC DNA]</scope>
    <source>
        <strain evidence="6 7">U14-5</strain>
    </source>
</reference>
<dbReference type="GO" id="GO:0006355">
    <property type="term" value="P:regulation of DNA-templated transcription"/>
    <property type="evidence" value="ECO:0007669"/>
    <property type="project" value="InterPro"/>
</dbReference>
<feature type="modified residue" description="4-aspartylphosphate" evidence="2">
    <location>
        <position position="61"/>
    </location>
</feature>
<dbReference type="RefSeq" id="WP_075800683.1">
    <property type="nucleotide sequence ID" value="NZ_CP015584.1"/>
</dbReference>
<feature type="domain" description="Response regulatory" evidence="4">
    <location>
        <begin position="12"/>
        <end position="125"/>
    </location>
</feature>
<organism evidence="6 7">
    <name type="scientific">Roseomonas gilardii</name>
    <dbReference type="NCBI Taxonomy" id="257708"/>
    <lineage>
        <taxon>Bacteria</taxon>
        <taxon>Pseudomonadati</taxon>
        <taxon>Pseudomonadota</taxon>
        <taxon>Alphaproteobacteria</taxon>
        <taxon>Acetobacterales</taxon>
        <taxon>Roseomonadaceae</taxon>
        <taxon>Roseomonas</taxon>
    </lineage>
</organism>
<protein>
    <submittedName>
        <fullName evidence="6">DNA-binding response regulator</fullName>
    </submittedName>
</protein>
<dbReference type="AlphaFoldDB" id="A0A1L7AMK4"/>
<dbReference type="EMBL" id="CP015584">
    <property type="protein sequence ID" value="APT59972.1"/>
    <property type="molecule type" value="Genomic_DNA"/>
</dbReference>
<evidence type="ECO:0000313" key="7">
    <source>
        <dbReference type="Proteomes" id="UP000185494"/>
    </source>
</evidence>
<feature type="DNA-binding region" description="OmpR/PhoB-type" evidence="3">
    <location>
        <begin position="138"/>
        <end position="235"/>
    </location>
</feature>
<dbReference type="InterPro" id="IPR001789">
    <property type="entry name" value="Sig_transdc_resp-reg_receiver"/>
</dbReference>
<evidence type="ECO:0000259" key="5">
    <source>
        <dbReference type="PROSITE" id="PS51755"/>
    </source>
</evidence>
<dbReference type="GO" id="GO:0032993">
    <property type="term" value="C:protein-DNA complex"/>
    <property type="evidence" value="ECO:0007669"/>
    <property type="project" value="TreeGrafter"/>
</dbReference>
<dbReference type="Gene3D" id="1.10.10.10">
    <property type="entry name" value="Winged helix-like DNA-binding domain superfamily/Winged helix DNA-binding domain"/>
    <property type="match status" value="1"/>
</dbReference>
<dbReference type="PANTHER" id="PTHR48111">
    <property type="entry name" value="REGULATOR OF RPOS"/>
    <property type="match status" value="1"/>
</dbReference>
<evidence type="ECO:0000259" key="4">
    <source>
        <dbReference type="PROSITE" id="PS50110"/>
    </source>
</evidence>
<dbReference type="GO" id="GO:0000976">
    <property type="term" value="F:transcription cis-regulatory region binding"/>
    <property type="evidence" value="ECO:0007669"/>
    <property type="project" value="TreeGrafter"/>
</dbReference>
<dbReference type="PROSITE" id="PS51755">
    <property type="entry name" value="OMPR_PHOB"/>
    <property type="match status" value="1"/>
</dbReference>
<accession>A0A1L7AMK4</accession>
<dbReference type="CDD" id="cd00383">
    <property type="entry name" value="trans_reg_C"/>
    <property type="match status" value="1"/>
</dbReference>
<dbReference type="InterPro" id="IPR036388">
    <property type="entry name" value="WH-like_DNA-bd_sf"/>
</dbReference>
<dbReference type="GO" id="GO:0005829">
    <property type="term" value="C:cytosol"/>
    <property type="evidence" value="ECO:0007669"/>
    <property type="project" value="TreeGrafter"/>
</dbReference>
<dbReference type="SMART" id="SM00448">
    <property type="entry name" value="REC"/>
    <property type="match status" value="1"/>
</dbReference>
<evidence type="ECO:0000256" key="3">
    <source>
        <dbReference type="PROSITE-ProRule" id="PRU01091"/>
    </source>
</evidence>
<feature type="domain" description="OmpR/PhoB-type" evidence="5">
    <location>
        <begin position="138"/>
        <end position="235"/>
    </location>
</feature>
<sequence>MINSAPDLSSPRILVIDDEPQIHRFLGPALAASGYAPLQAKNAATGLHLAATQSPSAVLLDLGLPDLDGQDVIPRLRAFSAAPIIVLSARDGEMAKVAALDAGADDFVEKPFALAELLARLRASLRRATAAAGHEALTALIRIGQIEMDLATRTTTVSGTAIKLTPREWDLLAALARAGAGRVVTQRQLLSAVWGPGHAESPQYLRVYIGHLRQKLGEAGTLIRTEPGVGYRLGPAD</sequence>
<dbReference type="PANTHER" id="PTHR48111:SF50">
    <property type="entry name" value="KDP OPERON TRANSCRIPTIONAL REGULATORY PROTEIN KDPE"/>
    <property type="match status" value="1"/>
</dbReference>
<dbReference type="GO" id="GO:0000156">
    <property type="term" value="F:phosphorelay response regulator activity"/>
    <property type="evidence" value="ECO:0007669"/>
    <property type="project" value="TreeGrafter"/>
</dbReference>
<dbReference type="InterPro" id="IPR016032">
    <property type="entry name" value="Sig_transdc_resp-reg_C-effctor"/>
</dbReference>
<keyword evidence="2" id="KW-0597">Phosphoprotein</keyword>
<name>A0A1L7AMK4_9PROT</name>
<dbReference type="SUPFAM" id="SSF52172">
    <property type="entry name" value="CheY-like"/>
    <property type="match status" value="1"/>
</dbReference>
<evidence type="ECO:0000256" key="2">
    <source>
        <dbReference type="PROSITE-ProRule" id="PRU00169"/>
    </source>
</evidence>
<keyword evidence="1 3" id="KW-0238">DNA-binding</keyword>
<dbReference type="STRING" id="257708.RGI145_22025"/>
<dbReference type="SMART" id="SM00862">
    <property type="entry name" value="Trans_reg_C"/>
    <property type="match status" value="1"/>
</dbReference>
<dbReference type="InterPro" id="IPR001867">
    <property type="entry name" value="OmpR/PhoB-type_DNA-bd"/>
</dbReference>